<dbReference type="Pfam" id="PF07973">
    <property type="entry name" value="tRNA_SAD"/>
    <property type="match status" value="1"/>
</dbReference>
<dbReference type="InterPro" id="IPR002318">
    <property type="entry name" value="Ala-tRNA-lgiase_IIc"/>
</dbReference>
<dbReference type="SUPFAM" id="SSF55186">
    <property type="entry name" value="ThrRS/AlaRS common domain"/>
    <property type="match status" value="1"/>
</dbReference>
<dbReference type="GO" id="GO:0002161">
    <property type="term" value="F:aminoacyl-tRNA deacylase activity"/>
    <property type="evidence" value="ECO:0007669"/>
    <property type="project" value="TreeGrafter"/>
</dbReference>
<dbReference type="SUPFAM" id="SSF101353">
    <property type="entry name" value="Putative anticodon-binding domain of alanyl-tRNA synthetase (AlaRS)"/>
    <property type="match status" value="1"/>
</dbReference>
<dbReference type="PANTHER" id="PTHR11777:SF9">
    <property type="entry name" value="ALANINE--TRNA LIGASE, CYTOPLASMIC"/>
    <property type="match status" value="1"/>
</dbReference>
<dbReference type="InterPro" id="IPR018164">
    <property type="entry name" value="Ala-tRNA-synth_IIc_N"/>
</dbReference>
<dbReference type="GO" id="GO:0004813">
    <property type="term" value="F:alanine-tRNA ligase activity"/>
    <property type="evidence" value="ECO:0007669"/>
    <property type="project" value="UniProtKB-UniRule"/>
</dbReference>
<feature type="binding site" evidence="12">
    <location>
        <position position="666"/>
    </location>
    <ligand>
        <name>Zn(2+)</name>
        <dbReference type="ChEBI" id="CHEBI:29105"/>
    </ligand>
</feature>
<dbReference type="InterPro" id="IPR012947">
    <property type="entry name" value="tRNA_SAD"/>
</dbReference>
<evidence type="ECO:0000256" key="3">
    <source>
        <dbReference type="ARBA" id="ARBA00022555"/>
    </source>
</evidence>
<dbReference type="GO" id="GO:0005524">
    <property type="term" value="F:ATP binding"/>
    <property type="evidence" value="ECO:0007669"/>
    <property type="project" value="UniProtKB-UniRule"/>
</dbReference>
<keyword evidence="13" id="KW-0175">Coiled coil</keyword>
<dbReference type="AlphaFoldDB" id="C5WDJ1"/>
<dbReference type="Proteomes" id="UP000061704">
    <property type="component" value="Chromosome"/>
</dbReference>
<dbReference type="FunFam" id="3.10.310.40:FF:000001">
    <property type="entry name" value="Alanine--tRNA ligase"/>
    <property type="match status" value="1"/>
</dbReference>
<dbReference type="InterPro" id="IPR050058">
    <property type="entry name" value="Ala-tRNA_ligase"/>
</dbReference>
<dbReference type="FunFam" id="3.30.930.10:FF:000004">
    <property type="entry name" value="Alanine--tRNA ligase"/>
    <property type="match status" value="1"/>
</dbReference>
<dbReference type="GO" id="GO:0005829">
    <property type="term" value="C:cytosol"/>
    <property type="evidence" value="ECO:0007669"/>
    <property type="project" value="TreeGrafter"/>
</dbReference>
<dbReference type="Gene3D" id="3.30.54.20">
    <property type="match status" value="1"/>
</dbReference>
<dbReference type="PROSITE" id="PS50860">
    <property type="entry name" value="AA_TRNA_LIGASE_II_ALA"/>
    <property type="match status" value="1"/>
</dbReference>
<dbReference type="InterPro" id="IPR003156">
    <property type="entry name" value="DHHA1_dom"/>
</dbReference>
<accession>C5WDJ1</accession>
<dbReference type="InterPro" id="IPR018165">
    <property type="entry name" value="Ala-tRNA-synth_IIc_core"/>
</dbReference>
<comment type="subunit">
    <text evidence="12">Homotetramer.</text>
</comment>
<dbReference type="Pfam" id="PF02272">
    <property type="entry name" value="DHHA1"/>
    <property type="match status" value="1"/>
</dbReference>
<proteinExistence type="inferred from homology"/>
<dbReference type="FunFam" id="3.30.54.20:FF:000001">
    <property type="entry name" value="Alanine--tRNA ligase"/>
    <property type="match status" value="1"/>
</dbReference>
<dbReference type="CDD" id="cd00673">
    <property type="entry name" value="AlaRS_core"/>
    <property type="match status" value="1"/>
</dbReference>
<dbReference type="SUPFAM" id="SSF50447">
    <property type="entry name" value="Translation proteins"/>
    <property type="match status" value="1"/>
</dbReference>
<evidence type="ECO:0000256" key="6">
    <source>
        <dbReference type="ARBA" id="ARBA00022741"/>
    </source>
</evidence>
<dbReference type="InterPro" id="IPR018163">
    <property type="entry name" value="Thr/Ala-tRNA-synth_IIc_edit"/>
</dbReference>
<dbReference type="FunFam" id="2.40.30.130:FF:000001">
    <property type="entry name" value="Alanine--tRNA ligase"/>
    <property type="match status" value="1"/>
</dbReference>
<gene>
    <name evidence="12 15" type="primary">alaS</name>
    <name evidence="15" type="ORF">ICMP_556</name>
</gene>
<feature type="binding site" evidence="12">
    <location>
        <position position="568"/>
    </location>
    <ligand>
        <name>Zn(2+)</name>
        <dbReference type="ChEBI" id="CHEBI:29105"/>
    </ligand>
</feature>
<dbReference type="Gene3D" id="3.10.310.40">
    <property type="match status" value="1"/>
</dbReference>
<evidence type="ECO:0000256" key="13">
    <source>
        <dbReference type="SAM" id="Coils"/>
    </source>
</evidence>
<keyword evidence="10 12" id="KW-0648">Protein biosynthesis</keyword>
<dbReference type="HOGENOM" id="CLU_004485_1_1_6"/>
<dbReference type="FunFam" id="3.30.980.10:FF:000004">
    <property type="entry name" value="Alanine--tRNA ligase, cytoplasmic"/>
    <property type="match status" value="1"/>
</dbReference>
<evidence type="ECO:0000256" key="5">
    <source>
        <dbReference type="ARBA" id="ARBA00022723"/>
    </source>
</evidence>
<dbReference type="InterPro" id="IPR045864">
    <property type="entry name" value="aa-tRNA-synth_II/BPL/LPL"/>
</dbReference>
<dbReference type="GO" id="GO:0008270">
    <property type="term" value="F:zinc ion binding"/>
    <property type="evidence" value="ECO:0007669"/>
    <property type="project" value="UniProtKB-UniRule"/>
</dbReference>
<dbReference type="PRINTS" id="PR00980">
    <property type="entry name" value="TRNASYNTHALA"/>
</dbReference>
<dbReference type="STRING" id="476281.ICMP_556"/>
<dbReference type="EMBL" id="AP010872">
    <property type="protein sequence ID" value="BAH83397.1"/>
    <property type="molecule type" value="Genomic_DNA"/>
</dbReference>
<evidence type="ECO:0000256" key="4">
    <source>
        <dbReference type="ARBA" id="ARBA00022598"/>
    </source>
</evidence>
<keyword evidence="12" id="KW-0963">Cytoplasm</keyword>
<keyword evidence="7 12" id="KW-0862">Zinc</keyword>
<dbReference type="OrthoDB" id="9803884at2"/>
<dbReference type="EC" id="6.1.1.7" evidence="12"/>
<dbReference type="KEGG" id="icp:ICMP_556"/>
<evidence type="ECO:0000256" key="2">
    <source>
        <dbReference type="ARBA" id="ARBA00008226"/>
    </source>
</evidence>
<feature type="domain" description="Alanyl-transfer RNA synthetases family profile" evidence="14">
    <location>
        <begin position="3"/>
        <end position="709"/>
    </location>
</feature>
<keyword evidence="6 12" id="KW-0547">Nucleotide-binding</keyword>
<reference evidence="15 16" key="1">
    <citation type="journal article" date="2011" name="Genome Biol. Evol.">
        <title>Reductive evolution of bacterial genome in insect gut environment.</title>
        <authorList>
            <person name="Nikoh N."/>
            <person name="Hosokawa T."/>
            <person name="Ohshima K."/>
            <person name="Hattori M."/>
            <person name="Fukatsu T."/>
        </authorList>
    </citation>
    <scope>NUCLEOTIDE SEQUENCE [LARGE SCALE GENOMIC DNA]</scope>
    <source>
        <strain evidence="15 16">Mpkobe</strain>
    </source>
</reference>
<keyword evidence="11 12" id="KW-0030">Aminoacyl-tRNA synthetase</keyword>
<dbReference type="HAMAP" id="MF_00036_B">
    <property type="entry name" value="Ala_tRNA_synth_B"/>
    <property type="match status" value="1"/>
</dbReference>
<feature type="binding site" evidence="12">
    <location>
        <position position="670"/>
    </location>
    <ligand>
        <name>Zn(2+)</name>
        <dbReference type="ChEBI" id="CHEBI:29105"/>
    </ligand>
</feature>
<evidence type="ECO:0000256" key="7">
    <source>
        <dbReference type="ARBA" id="ARBA00022833"/>
    </source>
</evidence>
<dbReference type="Gene3D" id="2.40.30.130">
    <property type="match status" value="1"/>
</dbReference>
<feature type="binding site" evidence="12">
    <location>
        <position position="564"/>
    </location>
    <ligand>
        <name>Zn(2+)</name>
        <dbReference type="ChEBI" id="CHEBI:29105"/>
    </ligand>
</feature>
<dbReference type="RefSeq" id="WP_041069732.1">
    <property type="nucleotide sequence ID" value="NZ_AP010872.1"/>
</dbReference>
<dbReference type="PANTHER" id="PTHR11777">
    <property type="entry name" value="ALANYL-TRNA SYNTHETASE"/>
    <property type="match status" value="1"/>
</dbReference>
<dbReference type="Pfam" id="PF01411">
    <property type="entry name" value="tRNA-synt_2c"/>
    <property type="match status" value="1"/>
</dbReference>
<evidence type="ECO:0000256" key="1">
    <source>
        <dbReference type="ARBA" id="ARBA00004496"/>
    </source>
</evidence>
<evidence type="ECO:0000259" key="14">
    <source>
        <dbReference type="PROSITE" id="PS50860"/>
    </source>
</evidence>
<evidence type="ECO:0000313" key="16">
    <source>
        <dbReference type="Proteomes" id="UP000061704"/>
    </source>
</evidence>
<evidence type="ECO:0000256" key="8">
    <source>
        <dbReference type="ARBA" id="ARBA00022840"/>
    </source>
</evidence>
<keyword evidence="16" id="KW-1185">Reference proteome</keyword>
<dbReference type="SMART" id="SM00863">
    <property type="entry name" value="tRNA_SAD"/>
    <property type="match status" value="1"/>
</dbReference>
<organism evidence="15 16">
    <name type="scientific">Candidatus Ishikawaella capsulata Mpkobe</name>
    <dbReference type="NCBI Taxonomy" id="476281"/>
    <lineage>
        <taxon>Bacteria</taxon>
        <taxon>Pseudomonadati</taxon>
        <taxon>Pseudomonadota</taxon>
        <taxon>Gammaproteobacteria</taxon>
        <taxon>Enterobacterales</taxon>
        <taxon>Enterobacteriaceae</taxon>
        <taxon>Candidatus Ishikawella</taxon>
    </lineage>
</organism>
<evidence type="ECO:0000256" key="12">
    <source>
        <dbReference type="HAMAP-Rule" id="MF_00036"/>
    </source>
</evidence>
<keyword evidence="8 12" id="KW-0067">ATP-binding</keyword>
<dbReference type="Gene3D" id="3.30.980.10">
    <property type="entry name" value="Threonyl-trna Synthetase, Chain A, domain 2"/>
    <property type="match status" value="1"/>
</dbReference>
<dbReference type="GO" id="GO:0000049">
    <property type="term" value="F:tRNA binding"/>
    <property type="evidence" value="ECO:0007669"/>
    <property type="project" value="UniProtKB-KW"/>
</dbReference>
<feature type="coiled-coil region" evidence="13">
    <location>
        <begin position="725"/>
        <end position="752"/>
    </location>
</feature>
<evidence type="ECO:0000256" key="10">
    <source>
        <dbReference type="ARBA" id="ARBA00022917"/>
    </source>
</evidence>
<evidence type="ECO:0000256" key="9">
    <source>
        <dbReference type="ARBA" id="ARBA00022884"/>
    </source>
</evidence>
<dbReference type="NCBIfam" id="TIGR00344">
    <property type="entry name" value="alaS"/>
    <property type="match status" value="1"/>
</dbReference>
<dbReference type="InterPro" id="IPR018162">
    <property type="entry name" value="Ala-tRNA-ligase_IIc_anticod-bd"/>
</dbReference>
<comment type="subcellular location">
    <subcellularLocation>
        <location evidence="1 12">Cytoplasm</location>
    </subcellularLocation>
</comment>
<keyword evidence="3 12" id="KW-0820">tRNA-binding</keyword>
<comment type="cofactor">
    <cofactor evidence="12">
        <name>Zn(2+)</name>
        <dbReference type="ChEBI" id="CHEBI:29105"/>
    </cofactor>
    <text evidence="12">Binds 1 zinc ion per subunit.</text>
</comment>
<keyword evidence="9 12" id="KW-0694">RNA-binding</keyword>
<dbReference type="Gene3D" id="3.30.930.10">
    <property type="entry name" value="Bira Bifunctional Protein, Domain 2"/>
    <property type="match status" value="1"/>
</dbReference>
<dbReference type="GO" id="GO:0006419">
    <property type="term" value="P:alanyl-tRNA aminoacylation"/>
    <property type="evidence" value="ECO:0007669"/>
    <property type="project" value="UniProtKB-UniRule"/>
</dbReference>
<name>C5WDJ1_9ENTR</name>
<evidence type="ECO:0000256" key="11">
    <source>
        <dbReference type="ARBA" id="ARBA00023146"/>
    </source>
</evidence>
<dbReference type="GO" id="GO:0045892">
    <property type="term" value="P:negative regulation of DNA-templated transcription"/>
    <property type="evidence" value="ECO:0007669"/>
    <property type="project" value="TreeGrafter"/>
</dbReference>
<dbReference type="InterPro" id="IPR023033">
    <property type="entry name" value="Ala_tRNA_ligase_euk/bac"/>
</dbReference>
<keyword evidence="4 12" id="KW-0436">Ligase</keyword>
<protein>
    <recommendedName>
        <fullName evidence="12">Alanine--tRNA ligase</fullName>
        <ecNumber evidence="12">6.1.1.7</ecNumber>
    </recommendedName>
    <alternativeName>
        <fullName evidence="12">Alanyl-tRNA synthetase</fullName>
        <shortName evidence="12">AlaRS</shortName>
    </alternativeName>
</protein>
<sequence length="875" mass="99122">MKRSTAEIRQIFLDFFCSKGHQILDSSSLIPQNDKTLLFTNAGMNQFKELFIKKNKYYTKVATAQRCIRAGGKHNDLENVGYTTRHHTFFEMLGNFSFGDYFKKEAIGYAWELLTNKKWFNIPPDRLWITVYETDYESYNIWLNEIGICPERLIRIGDNGGSLYNSDNFWQMGNTGPCGPCSEIFYDHGKHLSGNPPGGTEINGNRYVEIWNIVFIQFDRQIDGSMVKLPICSVDTGMGLERIAAVLQNVHSNYDIDLFTSLMQYIANIMKISDLNQNSLRVIADHIRSCSFLIADGVVPANEGRGYVLRRIIRRAIRHGNKLGIKEPFFWKLVKPLIEVMDIAGKILQIKKTHIENILKIEEEIFNITLNKGLILLDKKLKKIEGNVVNGKIIFLLYDTFGLPIELIKEICHEKGLEIDDVEFKSELQKQRHRSRTLSNFPQKINNANIYLIPPSIFKGYDKYIIRSVVKAIFVNTKQVEQIENNTEAIVILEETPFYSESGGQIGDTGILKGINTKFIVTDTQKYGQVIGHIGKLICGNLCVGNIIEASIDQTRRNRISANHSATHLLHAALRQVLGKHVSQKGSLVSDKYLRFDFFHAKAVELNLIHEIENIVNDQIRNNLAIKTDLMTINEAKKIGAIAIFIDKYEKYVRVLQIGDFSTELCGGTHVNYTGNIGLFQIIAESSVAAGIRRIEAVTGEQALCQIRLTNKDLYEICQLIKVDKSKLKNKIQSLVNYVALLERKVKNIENQQIMQETKLLLSKAISFKHIKLIVNLFKNIELNILRRILMNLKNQIQSGVIVLAVILDKKTHLLVAVSKNLTDNINACELVKMLAHQINGTGGGCSTIAEAKSDVIHALPEVLATIEGWVKSRL</sequence>
<evidence type="ECO:0000313" key="15">
    <source>
        <dbReference type="EMBL" id="BAH83397.1"/>
    </source>
</evidence>
<comment type="function">
    <text evidence="12">Catalyzes the attachment of alanine to tRNA(Ala) in a two-step reaction: alanine is first activated by ATP to form Ala-AMP and then transferred to the acceptor end of tRNA(Ala). Also edits incorrectly charged Ser-tRNA(Ala) and Gly-tRNA(Ala) via its editing domain.</text>
</comment>
<keyword evidence="5 12" id="KW-0479">Metal-binding</keyword>
<dbReference type="SUPFAM" id="SSF55681">
    <property type="entry name" value="Class II aaRS and biotin synthetases"/>
    <property type="match status" value="1"/>
</dbReference>
<comment type="domain">
    <text evidence="12">Consists of three domains; the N-terminal catalytic domain, the editing domain and the C-terminal C-Ala domain. The editing domain removes incorrectly charged amino acids, while the C-Ala domain, along with tRNA(Ala), serves as a bridge to cooperatively bring together the editing and aminoacylation centers thus stimulating deacylation of misacylated tRNAs.</text>
</comment>
<dbReference type="InterPro" id="IPR009000">
    <property type="entry name" value="Transl_B-barrel_sf"/>
</dbReference>
<comment type="catalytic activity">
    <reaction evidence="12">
        <text>tRNA(Ala) + L-alanine + ATP = L-alanyl-tRNA(Ala) + AMP + diphosphate</text>
        <dbReference type="Rhea" id="RHEA:12540"/>
        <dbReference type="Rhea" id="RHEA-COMP:9657"/>
        <dbReference type="Rhea" id="RHEA-COMP:9923"/>
        <dbReference type="ChEBI" id="CHEBI:30616"/>
        <dbReference type="ChEBI" id="CHEBI:33019"/>
        <dbReference type="ChEBI" id="CHEBI:57972"/>
        <dbReference type="ChEBI" id="CHEBI:78442"/>
        <dbReference type="ChEBI" id="CHEBI:78497"/>
        <dbReference type="ChEBI" id="CHEBI:456215"/>
        <dbReference type="EC" id="6.1.1.7"/>
    </reaction>
</comment>
<comment type="similarity">
    <text evidence="2 12">Belongs to the class-II aminoacyl-tRNA synthetase family.</text>
</comment>